<dbReference type="Proteomes" id="UP000030755">
    <property type="component" value="Unassembled WGS sequence"/>
</dbReference>
<dbReference type="InterPro" id="IPR015871">
    <property type="entry name" value="TFIIA_gsu_C"/>
</dbReference>
<feature type="domain" description="Transcription initiation factor IIA gamma subunit N-terminal" evidence="9">
    <location>
        <begin position="3"/>
        <end position="48"/>
    </location>
</feature>
<feature type="domain" description="Transcription initiation factor IIA gamma subunit C-terminal" evidence="10">
    <location>
        <begin position="60"/>
        <end position="101"/>
    </location>
</feature>
<dbReference type="STRING" id="988480.A0A075AVF5"/>
<dbReference type="CDD" id="cd10014">
    <property type="entry name" value="TFIIA_gamma_C"/>
    <property type="match status" value="1"/>
</dbReference>
<dbReference type="CDD" id="cd10145">
    <property type="entry name" value="TFIIA_gamma_N"/>
    <property type="match status" value="1"/>
</dbReference>
<dbReference type="InterPro" id="IPR009088">
    <property type="entry name" value="TFIIA_b-brl"/>
</dbReference>
<protein>
    <recommendedName>
        <fullName evidence="3 8">Transcription initiation factor IIA subunit 2</fullName>
    </recommendedName>
</protein>
<reference evidence="12" key="3">
    <citation type="submission" date="2018-08" db="EMBL/GenBank/DDBJ databases">
        <title>Leveraging single-cell genomics to expand the Fungal Tree of Life.</title>
        <authorList>
            <consortium name="DOE Joint Genome Institute"/>
            <person name="Ahrendt S.R."/>
            <person name="Quandt C.A."/>
            <person name="Ciobanu D."/>
            <person name="Clum A."/>
            <person name="Salamov A."/>
            <person name="Andreopoulos B."/>
            <person name="Cheng J.-F."/>
            <person name="Woyke T."/>
            <person name="Pelin A."/>
            <person name="Henrissat B."/>
            <person name="Reynolds N."/>
            <person name="Benny G.L."/>
            <person name="Smith M.E."/>
            <person name="James T.Y."/>
            <person name="Grigoriev I.V."/>
        </authorList>
    </citation>
    <scope>NUCLEOTIDE SEQUENCE</scope>
    <source>
        <strain evidence="12">CSF55</strain>
    </source>
</reference>
<evidence type="ECO:0000256" key="2">
    <source>
        <dbReference type="ARBA" id="ARBA00007675"/>
    </source>
</evidence>
<reference evidence="11 13" key="1">
    <citation type="journal article" date="2013" name="Curr. Biol.">
        <title>Shared signatures of parasitism and phylogenomics unite Cryptomycota and microsporidia.</title>
        <authorList>
            <person name="James T.Y."/>
            <person name="Pelin A."/>
            <person name="Bonen L."/>
            <person name="Ahrendt S."/>
            <person name="Sain D."/>
            <person name="Corradi N."/>
            <person name="Stajich J.E."/>
        </authorList>
    </citation>
    <scope>NUCLEOTIDE SEQUENCE [LARGE SCALE GENOMIC DNA]</scope>
    <source>
        <strain evidence="11 13">CSF55</strain>
        <strain evidence="11 13">CSF55</strain>
    </source>
</reference>
<evidence type="ECO:0000259" key="10">
    <source>
        <dbReference type="Pfam" id="PF02751"/>
    </source>
</evidence>
<dbReference type="GO" id="GO:0000979">
    <property type="term" value="F:RNA polymerase II core promoter sequence-specific DNA binding"/>
    <property type="evidence" value="ECO:0007669"/>
    <property type="project" value="EnsemblFungi"/>
</dbReference>
<dbReference type="OMA" id="QYYELYR"/>
<evidence type="ECO:0000313" key="13">
    <source>
        <dbReference type="Proteomes" id="UP000030755"/>
    </source>
</evidence>
<name>A0A075AVF5_ROZAC</name>
<accession>A0A075AVF5</accession>
<evidence type="ECO:0000259" key="9">
    <source>
        <dbReference type="Pfam" id="PF02268"/>
    </source>
</evidence>
<evidence type="ECO:0000256" key="7">
    <source>
        <dbReference type="ARBA" id="ARBA00024733"/>
    </source>
</evidence>
<evidence type="ECO:0000256" key="5">
    <source>
        <dbReference type="ARBA" id="ARBA00023163"/>
    </source>
</evidence>
<dbReference type="SUPFAM" id="SSF47396">
    <property type="entry name" value="Transcription factor IIA (TFIIA), alpha-helical domain"/>
    <property type="match status" value="1"/>
</dbReference>
<dbReference type="HOGENOM" id="CLU_112964_3_1_1"/>
<dbReference type="FunFam" id="1.10.287.190:FF:000001">
    <property type="entry name" value="Transcription initiation factor IIA subunit 2"/>
    <property type="match status" value="1"/>
</dbReference>
<evidence type="ECO:0000313" key="12">
    <source>
        <dbReference type="EMBL" id="RKP18437.1"/>
    </source>
</evidence>
<gene>
    <name evidence="11" type="ORF">O9G_001856</name>
    <name evidence="12" type="ORF">ROZALSC1DRAFT_29885</name>
</gene>
<dbReference type="GO" id="GO:0003743">
    <property type="term" value="F:translation initiation factor activity"/>
    <property type="evidence" value="ECO:0007669"/>
    <property type="project" value="UniProtKB-KW"/>
</dbReference>
<dbReference type="Pfam" id="PF02751">
    <property type="entry name" value="TFIIA_gamma_C"/>
    <property type="match status" value="1"/>
</dbReference>
<dbReference type="EMBL" id="KE560971">
    <property type="protein sequence ID" value="EPZ34243.1"/>
    <property type="molecule type" value="Genomic_DNA"/>
</dbReference>
<keyword evidence="5 8" id="KW-0804">Transcription</keyword>
<dbReference type="InterPro" id="IPR015872">
    <property type="entry name" value="TFIIA_gsu_N"/>
</dbReference>
<proteinExistence type="inferred from homology"/>
<keyword evidence="12" id="KW-0648">Protein biosynthesis</keyword>
<dbReference type="Pfam" id="PF02268">
    <property type="entry name" value="TFIIA_gamma_N"/>
    <property type="match status" value="1"/>
</dbReference>
<dbReference type="GO" id="GO:0060261">
    <property type="term" value="P:positive regulation of transcription initiation by RNA polymerase II"/>
    <property type="evidence" value="ECO:0007669"/>
    <property type="project" value="EnsemblFungi"/>
</dbReference>
<dbReference type="OrthoDB" id="586585at2759"/>
<comment type="function">
    <text evidence="7">TFIIA is a component of the transcription machinery of RNA polymerase II and plays an important role in transcriptional activation. TFIIA in a complex with TBP mediates transcriptional activity.</text>
</comment>
<dbReference type="EMBL" id="ML005459">
    <property type="protein sequence ID" value="RKP18437.1"/>
    <property type="molecule type" value="Genomic_DNA"/>
</dbReference>
<comment type="similarity">
    <text evidence="2 8">Belongs to the TFIIA subunit 2 family.</text>
</comment>
<evidence type="ECO:0000313" key="11">
    <source>
        <dbReference type="EMBL" id="EPZ34243.1"/>
    </source>
</evidence>
<reference evidence="14" key="2">
    <citation type="journal article" date="2018" name="Nat. Microbiol.">
        <title>Leveraging single-cell genomics to expand the fungal tree of life.</title>
        <authorList>
            <person name="Ahrendt S.R."/>
            <person name="Quandt C.A."/>
            <person name="Ciobanu D."/>
            <person name="Clum A."/>
            <person name="Salamov A."/>
            <person name="Andreopoulos B."/>
            <person name="Cheng J.F."/>
            <person name="Woyke T."/>
            <person name="Pelin A."/>
            <person name="Henrissat B."/>
            <person name="Reynolds N.K."/>
            <person name="Benny G.L."/>
            <person name="Smith M.E."/>
            <person name="James T.Y."/>
            <person name="Grigoriev I.V."/>
        </authorList>
    </citation>
    <scope>NUCLEOTIDE SEQUENCE [LARGE SCALE GENOMIC DNA]</scope>
    <source>
        <strain evidence="14">CSF55</strain>
    </source>
</reference>
<evidence type="ECO:0000256" key="8">
    <source>
        <dbReference type="PIRNR" id="PIRNR009415"/>
    </source>
</evidence>
<evidence type="ECO:0000313" key="14">
    <source>
        <dbReference type="Proteomes" id="UP000281549"/>
    </source>
</evidence>
<keyword evidence="4 8" id="KW-0805">Transcription regulation</keyword>
<keyword evidence="6 8" id="KW-0539">Nucleus</keyword>
<dbReference type="PANTHER" id="PTHR10966">
    <property type="entry name" value="TRANSCRIPTION INITIATION FACTOR IIA SUBUNIT 2"/>
    <property type="match status" value="1"/>
</dbReference>
<evidence type="ECO:0000256" key="4">
    <source>
        <dbReference type="ARBA" id="ARBA00023015"/>
    </source>
</evidence>
<sequence>MLYYEHYRRSVLGVTLTETLDEMVIGEQITPQLANLVLAQFDQSLNEVMNGKARMRVTAKGQLDTYRFCDDVWTFELERGNFRLDDTTIEARKVKIVACNAKKPGEQ</sequence>
<keyword evidence="12" id="KW-0396">Initiation factor</keyword>
<dbReference type="PIRSF" id="PIRSF009415">
    <property type="entry name" value="Hum_TFIIA_gamma"/>
    <property type="match status" value="1"/>
</dbReference>
<dbReference type="Gene3D" id="1.10.287.190">
    <property type="entry name" value="Transcription factor IIA gamma subunit, alpha-helical domain"/>
    <property type="match status" value="1"/>
</dbReference>
<dbReference type="InterPro" id="IPR009083">
    <property type="entry name" value="TFIIA_a-hlx"/>
</dbReference>
<organism evidence="11 13">
    <name type="scientific">Rozella allomycis (strain CSF55)</name>
    <dbReference type="NCBI Taxonomy" id="988480"/>
    <lineage>
        <taxon>Eukaryota</taxon>
        <taxon>Fungi</taxon>
        <taxon>Fungi incertae sedis</taxon>
        <taxon>Cryptomycota</taxon>
        <taxon>Cryptomycota incertae sedis</taxon>
        <taxon>Rozella</taxon>
    </lineage>
</organism>
<evidence type="ECO:0000256" key="3">
    <source>
        <dbReference type="ARBA" id="ARBA00019928"/>
    </source>
</evidence>
<dbReference type="AlphaFoldDB" id="A0A075AVF5"/>
<comment type="subcellular location">
    <subcellularLocation>
        <location evidence="1 8">Nucleus</location>
    </subcellularLocation>
</comment>
<dbReference type="GO" id="GO:0051123">
    <property type="term" value="P:RNA polymerase II preinitiation complex assembly"/>
    <property type="evidence" value="ECO:0007669"/>
    <property type="project" value="EnsemblFungi"/>
</dbReference>
<dbReference type="Gene3D" id="2.30.18.10">
    <property type="entry name" value="Transcription factor IIA (TFIIA), beta-barrel domain"/>
    <property type="match status" value="1"/>
</dbReference>
<dbReference type="GO" id="GO:0005672">
    <property type="term" value="C:transcription factor TFIIA complex"/>
    <property type="evidence" value="ECO:0007669"/>
    <property type="project" value="EnsemblFungi"/>
</dbReference>
<dbReference type="GO" id="GO:0017025">
    <property type="term" value="F:TBP-class protein binding"/>
    <property type="evidence" value="ECO:0007669"/>
    <property type="project" value="EnsemblFungi"/>
</dbReference>
<evidence type="ECO:0000256" key="1">
    <source>
        <dbReference type="ARBA" id="ARBA00004123"/>
    </source>
</evidence>
<keyword evidence="13" id="KW-1185">Reference proteome</keyword>
<dbReference type="Proteomes" id="UP000281549">
    <property type="component" value="Unassembled WGS sequence"/>
</dbReference>
<dbReference type="SUPFAM" id="SSF50784">
    <property type="entry name" value="Transcription factor IIA (TFIIA), beta-barrel domain"/>
    <property type="match status" value="1"/>
</dbReference>
<dbReference type="InterPro" id="IPR003194">
    <property type="entry name" value="TFIIA_gsu"/>
</dbReference>
<evidence type="ECO:0000256" key="6">
    <source>
        <dbReference type="ARBA" id="ARBA00023242"/>
    </source>
</evidence>